<reference evidence="1" key="1">
    <citation type="journal article" date="2020" name="Stud. Mycol.">
        <title>101 Dothideomycetes genomes: a test case for predicting lifestyles and emergence of pathogens.</title>
        <authorList>
            <person name="Haridas S."/>
            <person name="Albert R."/>
            <person name="Binder M."/>
            <person name="Bloem J."/>
            <person name="Labutti K."/>
            <person name="Salamov A."/>
            <person name="Andreopoulos B."/>
            <person name="Baker S."/>
            <person name="Barry K."/>
            <person name="Bills G."/>
            <person name="Bluhm B."/>
            <person name="Cannon C."/>
            <person name="Castanera R."/>
            <person name="Culley D."/>
            <person name="Daum C."/>
            <person name="Ezra D."/>
            <person name="Gonzalez J."/>
            <person name="Henrissat B."/>
            <person name="Kuo A."/>
            <person name="Liang C."/>
            <person name="Lipzen A."/>
            <person name="Lutzoni F."/>
            <person name="Magnuson J."/>
            <person name="Mondo S."/>
            <person name="Nolan M."/>
            <person name="Ohm R."/>
            <person name="Pangilinan J."/>
            <person name="Park H.-J."/>
            <person name="Ramirez L."/>
            <person name="Alfaro M."/>
            <person name="Sun H."/>
            <person name="Tritt A."/>
            <person name="Yoshinaga Y."/>
            <person name="Zwiers L.-H."/>
            <person name="Turgeon B."/>
            <person name="Goodwin S."/>
            <person name="Spatafora J."/>
            <person name="Crous P."/>
            <person name="Grigoriev I."/>
        </authorList>
    </citation>
    <scope>NUCLEOTIDE SEQUENCE</scope>
    <source>
        <strain evidence="1">ATCC 200398</strain>
    </source>
</reference>
<dbReference type="EMBL" id="MU003663">
    <property type="protein sequence ID" value="KAF2462477.1"/>
    <property type="molecule type" value="Genomic_DNA"/>
</dbReference>
<organism evidence="1 2">
    <name type="scientific">Lindgomyces ingoldianus</name>
    <dbReference type="NCBI Taxonomy" id="673940"/>
    <lineage>
        <taxon>Eukaryota</taxon>
        <taxon>Fungi</taxon>
        <taxon>Dikarya</taxon>
        <taxon>Ascomycota</taxon>
        <taxon>Pezizomycotina</taxon>
        <taxon>Dothideomycetes</taxon>
        <taxon>Pleosporomycetidae</taxon>
        <taxon>Pleosporales</taxon>
        <taxon>Lindgomycetaceae</taxon>
        <taxon>Lindgomyces</taxon>
    </lineage>
</organism>
<comment type="caution">
    <text evidence="1">The sequence shown here is derived from an EMBL/GenBank/DDBJ whole genome shotgun (WGS) entry which is preliminary data.</text>
</comment>
<proteinExistence type="predicted"/>
<dbReference type="Proteomes" id="UP000799755">
    <property type="component" value="Unassembled WGS sequence"/>
</dbReference>
<gene>
    <name evidence="1" type="ORF">BDR25DRAFT_397584</name>
</gene>
<name>A0ACB6Q7T5_9PLEO</name>
<keyword evidence="2" id="KW-1185">Reference proteome</keyword>
<sequence>MSRLTHLKVQIRGFTLRSSSLPGYFALVLKPLTSIHAPNFEVDLQYPVPDSAAKMLGEVPFQIIIGQQRCPPEQEMPGKAYIAGSYRKQFWPPRHERSYFEVETAPENWAKSAALAFSYSLVLIPVSLVLTGAPIDLILLT</sequence>
<accession>A0ACB6Q7T5</accession>
<evidence type="ECO:0000313" key="1">
    <source>
        <dbReference type="EMBL" id="KAF2462477.1"/>
    </source>
</evidence>
<evidence type="ECO:0000313" key="2">
    <source>
        <dbReference type="Proteomes" id="UP000799755"/>
    </source>
</evidence>
<protein>
    <submittedName>
        <fullName evidence="1">Uncharacterized protein</fullName>
    </submittedName>
</protein>